<comment type="caution">
    <text evidence="2">The sequence shown here is derived from an EMBL/GenBank/DDBJ whole genome shotgun (WGS) entry which is preliminary data.</text>
</comment>
<reference evidence="2" key="1">
    <citation type="submission" date="2018-11" db="EMBL/GenBank/DDBJ databases">
        <authorList>
            <consortium name="Pathogen Informatics"/>
        </authorList>
    </citation>
    <scope>NUCLEOTIDE SEQUENCE</scope>
</reference>
<feature type="compositionally biased region" description="Basic residues" evidence="1">
    <location>
        <begin position="98"/>
        <end position="113"/>
    </location>
</feature>
<protein>
    <submittedName>
        <fullName evidence="2">Uncharacterized protein</fullName>
    </submittedName>
</protein>
<feature type="region of interest" description="Disordered" evidence="1">
    <location>
        <begin position="18"/>
        <end position="50"/>
    </location>
</feature>
<proteinExistence type="predicted"/>
<dbReference type="Proteomes" id="UP000784294">
    <property type="component" value="Unassembled WGS sequence"/>
</dbReference>
<evidence type="ECO:0000313" key="3">
    <source>
        <dbReference type="Proteomes" id="UP000784294"/>
    </source>
</evidence>
<gene>
    <name evidence="2" type="ORF">PXEA_LOCUS15456</name>
</gene>
<evidence type="ECO:0000313" key="2">
    <source>
        <dbReference type="EMBL" id="VEL22016.1"/>
    </source>
</evidence>
<dbReference type="AlphaFoldDB" id="A0A3S5AJV7"/>
<dbReference type="EMBL" id="CAAALY010054288">
    <property type="protein sequence ID" value="VEL22016.1"/>
    <property type="molecule type" value="Genomic_DNA"/>
</dbReference>
<accession>A0A3S5AJV7</accession>
<organism evidence="2 3">
    <name type="scientific">Protopolystoma xenopodis</name>
    <dbReference type="NCBI Taxonomy" id="117903"/>
    <lineage>
        <taxon>Eukaryota</taxon>
        <taxon>Metazoa</taxon>
        <taxon>Spiralia</taxon>
        <taxon>Lophotrochozoa</taxon>
        <taxon>Platyhelminthes</taxon>
        <taxon>Monogenea</taxon>
        <taxon>Polyopisthocotylea</taxon>
        <taxon>Polystomatidea</taxon>
        <taxon>Polystomatidae</taxon>
        <taxon>Protopolystoma</taxon>
    </lineage>
</organism>
<evidence type="ECO:0000256" key="1">
    <source>
        <dbReference type="SAM" id="MobiDB-lite"/>
    </source>
</evidence>
<feature type="region of interest" description="Disordered" evidence="1">
    <location>
        <begin position="77"/>
        <end position="119"/>
    </location>
</feature>
<sequence>MVVWPLRLFASFSSDEGAGGGLLISPHRHARQSRQDGSPGRPSKPSRGCRHLLTRGERTRGTASAFLSACLSAQGGQTTWSTPRGGSVGPLATCWPRPRPRPRGKPARVHHKGQQSTNGPISRAHVLMRLRARTYQNSPDRWRLGQCQFVIGRSSAQSTVSCTAG</sequence>
<keyword evidence="3" id="KW-1185">Reference proteome</keyword>
<name>A0A3S5AJV7_9PLAT</name>